<name>A0A895Y762_9ACTN</name>
<reference evidence="2" key="1">
    <citation type="submission" date="2021-02" db="EMBL/GenBank/DDBJ databases">
        <title>Natrosporangium hydrolyticum gen. nov., sp. nov, a haloalkaliphilic actinobacterium from a soda solonchak soil.</title>
        <authorList>
            <person name="Sorokin D.Y."/>
            <person name="Khijniak T.V."/>
            <person name="Zakharycheva A.P."/>
            <person name="Boueva O.V."/>
            <person name="Ariskina E.V."/>
            <person name="Hahnke R.L."/>
            <person name="Bunk B."/>
            <person name="Sproer C."/>
            <person name="Schumann P."/>
            <person name="Evtushenko L.I."/>
            <person name="Kublanov I.V."/>
        </authorList>
    </citation>
    <scope>NUCLEOTIDE SEQUENCE</scope>
    <source>
        <strain evidence="2">DSM 106523</strain>
    </source>
</reference>
<protein>
    <recommendedName>
        <fullName evidence="4">Intein C-terminal splicing domain-containing protein</fullName>
    </recommendedName>
</protein>
<feature type="region of interest" description="Disordered" evidence="1">
    <location>
        <begin position="148"/>
        <end position="167"/>
    </location>
</feature>
<dbReference type="Gene3D" id="2.170.16.10">
    <property type="entry name" value="Hedgehog/Intein (Hint) domain"/>
    <property type="match status" value="1"/>
</dbReference>
<dbReference type="EMBL" id="CP070499">
    <property type="protein sequence ID" value="QSB13574.1"/>
    <property type="molecule type" value="Genomic_DNA"/>
</dbReference>
<accession>A0A895Y762</accession>
<evidence type="ECO:0000256" key="1">
    <source>
        <dbReference type="SAM" id="MobiDB-lite"/>
    </source>
</evidence>
<dbReference type="NCBIfam" id="TIGR01443">
    <property type="entry name" value="intein_Cterm"/>
    <property type="match status" value="1"/>
</dbReference>
<gene>
    <name evidence="2" type="ORF">JQS43_18555</name>
</gene>
<dbReference type="AlphaFoldDB" id="A0A895Y762"/>
<sequence length="197" mass="21089">MTIDIVGPTITEATMTVVATDGHPFWVTSTQQWLDASELQEGQWLQTAAGTQAQITSTEQYTTTADVYNLTVADIHTYYVTAGNTPVLVHNANEGCLVTQTLGAGPYAKEGVGLVNGNIKDPGVIKLVNEAGNKHGCHTCGATAPGTSSGSWVRDHQPPTSLAGRGPQTAYPQCMDCMRQQGGMVRQLGEENYHFHR</sequence>
<evidence type="ECO:0008006" key="4">
    <source>
        <dbReference type="Google" id="ProtNLM"/>
    </source>
</evidence>
<keyword evidence="3" id="KW-1185">Reference proteome</keyword>
<dbReference type="PROSITE" id="PS50818">
    <property type="entry name" value="INTEIN_C_TER"/>
    <property type="match status" value="1"/>
</dbReference>
<dbReference type="KEGG" id="nhy:JQS43_18555"/>
<organism evidence="2 3">
    <name type="scientific">Natronosporangium hydrolyticum</name>
    <dbReference type="NCBI Taxonomy" id="2811111"/>
    <lineage>
        <taxon>Bacteria</taxon>
        <taxon>Bacillati</taxon>
        <taxon>Actinomycetota</taxon>
        <taxon>Actinomycetes</taxon>
        <taxon>Micromonosporales</taxon>
        <taxon>Micromonosporaceae</taxon>
        <taxon>Natronosporangium</taxon>
    </lineage>
</organism>
<proteinExistence type="predicted"/>
<dbReference type="Proteomes" id="UP000662857">
    <property type="component" value="Chromosome"/>
</dbReference>
<dbReference type="Pfam" id="PF07591">
    <property type="entry name" value="PT-HINT"/>
    <property type="match status" value="1"/>
</dbReference>
<dbReference type="InterPro" id="IPR030934">
    <property type="entry name" value="Intein_C"/>
</dbReference>
<dbReference type="InterPro" id="IPR036844">
    <property type="entry name" value="Hint_dom_sf"/>
</dbReference>
<dbReference type="CDD" id="cd00081">
    <property type="entry name" value="Hint"/>
    <property type="match status" value="1"/>
</dbReference>
<evidence type="ECO:0000313" key="2">
    <source>
        <dbReference type="EMBL" id="QSB13574.1"/>
    </source>
</evidence>
<dbReference type="SUPFAM" id="SSF51294">
    <property type="entry name" value="Hedgehog/intein (Hint) domain"/>
    <property type="match status" value="1"/>
</dbReference>
<dbReference type="RefSeq" id="WP_239675667.1">
    <property type="nucleotide sequence ID" value="NZ_CP070499.1"/>
</dbReference>
<evidence type="ECO:0000313" key="3">
    <source>
        <dbReference type="Proteomes" id="UP000662857"/>
    </source>
</evidence>